<evidence type="ECO:0000256" key="5">
    <source>
        <dbReference type="SAM" id="Phobius"/>
    </source>
</evidence>
<keyword evidence="4 5" id="KW-0472">Membrane</keyword>
<organism evidence="7 8">
    <name type="scientific">Pedosphaera parvula (strain Ellin514)</name>
    <dbReference type="NCBI Taxonomy" id="320771"/>
    <lineage>
        <taxon>Bacteria</taxon>
        <taxon>Pseudomonadati</taxon>
        <taxon>Verrucomicrobiota</taxon>
        <taxon>Pedosphaerae</taxon>
        <taxon>Pedosphaerales</taxon>
        <taxon>Pedosphaeraceae</taxon>
        <taxon>Pedosphaera</taxon>
    </lineage>
</organism>
<dbReference type="PANTHER" id="PTHR22550">
    <property type="entry name" value="SPORE GERMINATION PROTEIN"/>
    <property type="match status" value="1"/>
</dbReference>
<evidence type="ECO:0000313" key="7">
    <source>
        <dbReference type="EMBL" id="EEF57920.1"/>
    </source>
</evidence>
<comment type="caution">
    <text evidence="7">The sequence shown here is derived from an EMBL/GenBank/DDBJ whole genome shotgun (WGS) entry which is preliminary data.</text>
</comment>
<dbReference type="SMART" id="SM00327">
    <property type="entry name" value="VWA"/>
    <property type="match status" value="1"/>
</dbReference>
<accession>B9XQJ5</accession>
<feature type="transmembrane region" description="Helical" evidence="5">
    <location>
        <begin position="319"/>
        <end position="337"/>
    </location>
</feature>
<evidence type="ECO:0000256" key="2">
    <source>
        <dbReference type="ARBA" id="ARBA00022692"/>
    </source>
</evidence>
<dbReference type="Pfam" id="PF07584">
    <property type="entry name" value="BatA"/>
    <property type="match status" value="1"/>
</dbReference>
<name>B9XQJ5_PEDPL</name>
<dbReference type="InterPro" id="IPR024163">
    <property type="entry name" value="Aerotolerance_reg_N"/>
</dbReference>
<sequence length="346" mass="38044">MNSHFQFQYPWFLALLALLPVYAFLRGRVGKLSALRFSSAEIARAAGGAARSAAGRLLAFLRIMTVALLVVALAGPRFAHDRTETQASGVDIMLVFDLSWSMMVLDMGGHDETGTRFGIASAVLEDFVNKRPNDRIGLIVFSGVPYLASPLTLNHDWLVENLHRLHIGIIRELGTAIGDATAAATKRLQMSKDSKSRIIILLTDGDNNQGEIEPVPAAQLAAAIGAKIYTIGLGIEEPSHLPAFDVDTGKFKHGPGGELIPTIMLQPANYSVLGQMSRLAHGKFYRATNRRDLENIYNEIDRLEKTEVKLRRFTTFTPLFQWPLIGAGALLALELILSNTRFRRVP</sequence>
<gene>
    <name evidence="7" type="ORF">Cflav_PD0870</name>
</gene>
<dbReference type="SUPFAM" id="SSF53300">
    <property type="entry name" value="vWA-like"/>
    <property type="match status" value="1"/>
</dbReference>
<dbReference type="STRING" id="320771.Cflav_PD0870"/>
<dbReference type="Pfam" id="PF13519">
    <property type="entry name" value="VWA_2"/>
    <property type="match status" value="1"/>
</dbReference>
<dbReference type="AlphaFoldDB" id="B9XQJ5"/>
<feature type="domain" description="VWFA" evidence="6">
    <location>
        <begin position="91"/>
        <end position="300"/>
    </location>
</feature>
<evidence type="ECO:0000256" key="4">
    <source>
        <dbReference type="ARBA" id="ARBA00023136"/>
    </source>
</evidence>
<dbReference type="Proteomes" id="UP000003688">
    <property type="component" value="Unassembled WGS sequence"/>
</dbReference>
<evidence type="ECO:0000256" key="1">
    <source>
        <dbReference type="ARBA" id="ARBA00022475"/>
    </source>
</evidence>
<evidence type="ECO:0000313" key="8">
    <source>
        <dbReference type="Proteomes" id="UP000003688"/>
    </source>
</evidence>
<dbReference type="OrthoDB" id="6206554at2"/>
<feature type="transmembrane region" description="Helical" evidence="5">
    <location>
        <begin position="6"/>
        <end position="25"/>
    </location>
</feature>
<dbReference type="InterPro" id="IPR050768">
    <property type="entry name" value="UPF0353/GerABKA_families"/>
</dbReference>
<keyword evidence="2 5" id="KW-0812">Transmembrane</keyword>
<dbReference type="PANTHER" id="PTHR22550:SF5">
    <property type="entry name" value="LEUCINE ZIPPER PROTEIN 4"/>
    <property type="match status" value="1"/>
</dbReference>
<dbReference type="InterPro" id="IPR036465">
    <property type="entry name" value="vWFA_dom_sf"/>
</dbReference>
<dbReference type="EMBL" id="ABOX02000054">
    <property type="protein sequence ID" value="EEF57920.1"/>
    <property type="molecule type" value="Genomic_DNA"/>
</dbReference>
<keyword evidence="3 5" id="KW-1133">Transmembrane helix</keyword>
<dbReference type="Gene3D" id="3.40.50.410">
    <property type="entry name" value="von Willebrand factor, type A domain"/>
    <property type="match status" value="1"/>
</dbReference>
<evidence type="ECO:0000256" key="3">
    <source>
        <dbReference type="ARBA" id="ARBA00022989"/>
    </source>
</evidence>
<dbReference type="InterPro" id="IPR002035">
    <property type="entry name" value="VWF_A"/>
</dbReference>
<reference evidence="7 8" key="1">
    <citation type="journal article" date="2011" name="J. Bacteriol.">
        <title>Genome sequence of 'Pedosphaera parvula' Ellin514, an aerobic Verrucomicrobial isolate from pasture soil.</title>
        <authorList>
            <person name="Kant R."/>
            <person name="van Passel M.W."/>
            <person name="Sangwan P."/>
            <person name="Palva A."/>
            <person name="Lucas S."/>
            <person name="Copeland A."/>
            <person name="Lapidus A."/>
            <person name="Glavina Del Rio T."/>
            <person name="Dalin E."/>
            <person name="Tice H."/>
            <person name="Bruce D."/>
            <person name="Goodwin L."/>
            <person name="Pitluck S."/>
            <person name="Chertkov O."/>
            <person name="Larimer F.W."/>
            <person name="Land M.L."/>
            <person name="Hauser L."/>
            <person name="Brettin T.S."/>
            <person name="Detter J.C."/>
            <person name="Han S."/>
            <person name="de Vos W.M."/>
            <person name="Janssen P.H."/>
            <person name="Smidt H."/>
        </authorList>
    </citation>
    <scope>NUCLEOTIDE SEQUENCE [LARGE SCALE GENOMIC DNA]</scope>
    <source>
        <strain evidence="7 8">Ellin514</strain>
    </source>
</reference>
<feature type="transmembrane region" description="Helical" evidence="5">
    <location>
        <begin position="59"/>
        <end position="79"/>
    </location>
</feature>
<keyword evidence="1" id="KW-1003">Cell membrane</keyword>
<proteinExistence type="predicted"/>
<protein>
    <submittedName>
        <fullName evidence="7">von Willebrand factor type A</fullName>
    </submittedName>
</protein>
<keyword evidence="8" id="KW-1185">Reference proteome</keyword>
<dbReference type="PROSITE" id="PS50234">
    <property type="entry name" value="VWFA"/>
    <property type="match status" value="1"/>
</dbReference>
<dbReference type="RefSeq" id="WP_007418081.1">
    <property type="nucleotide sequence ID" value="NZ_ABOX02000054.1"/>
</dbReference>
<evidence type="ECO:0000259" key="6">
    <source>
        <dbReference type="PROSITE" id="PS50234"/>
    </source>
</evidence>